<evidence type="ECO:0000256" key="5">
    <source>
        <dbReference type="ARBA" id="ARBA00022640"/>
    </source>
</evidence>
<reference evidence="16" key="4">
    <citation type="submission" date="2019-03" db="UniProtKB">
        <authorList>
            <consortium name="EnsemblPlants"/>
        </authorList>
    </citation>
    <scope>IDENTIFICATION</scope>
</reference>
<keyword evidence="5" id="KW-0934">Plastid</keyword>
<dbReference type="GO" id="GO:0102726">
    <property type="term" value="F:DIMBOA glucoside beta-D-glucosidase activity"/>
    <property type="evidence" value="ECO:0007669"/>
    <property type="project" value="UniProtKB-EC"/>
</dbReference>
<dbReference type="FunFam" id="3.20.20.80:FF:000041">
    <property type="entry name" value="Beta-glucosidase 7"/>
    <property type="match status" value="1"/>
</dbReference>
<dbReference type="PRINTS" id="PR00131">
    <property type="entry name" value="GLHYDRLASE1"/>
</dbReference>
<proteinExistence type="inferred from homology"/>
<reference evidence="17" key="1">
    <citation type="journal article" date="2014" name="Science">
        <title>Ancient hybridizations among the ancestral genomes of bread wheat.</title>
        <authorList>
            <consortium name="International Wheat Genome Sequencing Consortium,"/>
            <person name="Marcussen T."/>
            <person name="Sandve S.R."/>
            <person name="Heier L."/>
            <person name="Spannagl M."/>
            <person name="Pfeifer M."/>
            <person name="Jakobsen K.S."/>
            <person name="Wulff B.B."/>
            <person name="Steuernagel B."/>
            <person name="Mayer K.F."/>
            <person name="Olsen O.A."/>
        </authorList>
    </citation>
    <scope>NUCLEOTIDE SEQUENCE [LARGE SCALE GENOMIC DNA]</scope>
    <source>
        <strain evidence="17">cv. AL8/78</strain>
    </source>
</reference>
<dbReference type="InterPro" id="IPR017853">
    <property type="entry name" value="GH"/>
</dbReference>
<dbReference type="GO" id="GO:0005975">
    <property type="term" value="P:carbohydrate metabolic process"/>
    <property type="evidence" value="ECO:0007669"/>
    <property type="project" value="InterPro"/>
</dbReference>
<accession>A0A453AV58</accession>
<evidence type="ECO:0000256" key="15">
    <source>
        <dbReference type="SAM" id="MobiDB-lite"/>
    </source>
</evidence>
<dbReference type="SUPFAM" id="SSF51445">
    <property type="entry name" value="(Trans)glycosidases"/>
    <property type="match status" value="1"/>
</dbReference>
<evidence type="ECO:0000256" key="10">
    <source>
        <dbReference type="ARBA" id="ARBA00048544"/>
    </source>
</evidence>
<evidence type="ECO:0000256" key="12">
    <source>
        <dbReference type="ARBA" id="ARBA00054631"/>
    </source>
</evidence>
<keyword evidence="4" id="KW-0150">Chloroplast</keyword>
<feature type="region of interest" description="Disordered" evidence="15">
    <location>
        <begin position="25"/>
        <end position="50"/>
    </location>
</feature>
<keyword evidence="6" id="KW-0378">Hydrolase</keyword>
<evidence type="ECO:0000256" key="3">
    <source>
        <dbReference type="ARBA" id="ARBA00012857"/>
    </source>
</evidence>
<comment type="catalytic activity">
    <reaction evidence="10">
        <text>DIBOA beta-D-glucoside + H2O = DIBOA + D-glucose</text>
        <dbReference type="Rhea" id="RHEA:33979"/>
        <dbReference type="ChEBI" id="CHEBI:4167"/>
        <dbReference type="ChEBI" id="CHEBI:15377"/>
        <dbReference type="ChEBI" id="CHEBI:63558"/>
        <dbReference type="ChEBI" id="CHEBI:63670"/>
        <dbReference type="EC" id="3.2.1.182"/>
    </reaction>
</comment>
<comment type="function">
    <text evidence="12">Acts in defense of young plant parts against pests via the production of hydroxamic acids from hydroxamic acid glucosides. Enzymatic activity is highly correlated with plant growth. The preferred substrate is DIMBOA-beta-D-glucoside.</text>
</comment>
<keyword evidence="17" id="KW-1185">Reference proteome</keyword>
<dbReference type="AlphaFoldDB" id="A0A453AV58"/>
<evidence type="ECO:0000256" key="9">
    <source>
        <dbReference type="ARBA" id="ARBA00023295"/>
    </source>
</evidence>
<evidence type="ECO:0000313" key="16">
    <source>
        <dbReference type="EnsemblPlants" id="AET2Gv20267600.3"/>
    </source>
</evidence>
<evidence type="ECO:0000313" key="17">
    <source>
        <dbReference type="Proteomes" id="UP000015105"/>
    </source>
</evidence>
<evidence type="ECO:0000256" key="2">
    <source>
        <dbReference type="ARBA" id="ARBA00010838"/>
    </source>
</evidence>
<evidence type="ECO:0000256" key="4">
    <source>
        <dbReference type="ARBA" id="ARBA00022528"/>
    </source>
</evidence>
<comment type="catalytic activity">
    <reaction evidence="11">
        <text>DIMBOA beta-D-glucoside + H2O = DIMBOA + D-glucose</text>
        <dbReference type="Rhea" id="RHEA:33975"/>
        <dbReference type="ChEBI" id="CHEBI:4167"/>
        <dbReference type="ChEBI" id="CHEBI:15377"/>
        <dbReference type="ChEBI" id="CHEBI:18048"/>
        <dbReference type="ChEBI" id="CHEBI:37573"/>
        <dbReference type="EC" id="3.2.1.182"/>
    </reaction>
</comment>
<organism evidence="16 17">
    <name type="scientific">Aegilops tauschii subsp. strangulata</name>
    <name type="common">Goatgrass</name>
    <dbReference type="NCBI Taxonomy" id="200361"/>
    <lineage>
        <taxon>Eukaryota</taxon>
        <taxon>Viridiplantae</taxon>
        <taxon>Streptophyta</taxon>
        <taxon>Embryophyta</taxon>
        <taxon>Tracheophyta</taxon>
        <taxon>Spermatophyta</taxon>
        <taxon>Magnoliopsida</taxon>
        <taxon>Liliopsida</taxon>
        <taxon>Poales</taxon>
        <taxon>Poaceae</taxon>
        <taxon>BOP clade</taxon>
        <taxon>Pooideae</taxon>
        <taxon>Triticodae</taxon>
        <taxon>Triticeae</taxon>
        <taxon>Triticinae</taxon>
        <taxon>Aegilops</taxon>
    </lineage>
</organism>
<keyword evidence="7" id="KW-0809">Transit peptide</keyword>
<dbReference type="GO" id="GO:0009507">
    <property type="term" value="C:chloroplast"/>
    <property type="evidence" value="ECO:0007669"/>
    <property type="project" value="UniProtKB-SubCell"/>
</dbReference>
<dbReference type="Pfam" id="PF00232">
    <property type="entry name" value="Glyco_hydro_1"/>
    <property type="match status" value="1"/>
</dbReference>
<dbReference type="Gene3D" id="3.20.20.80">
    <property type="entry name" value="Glycosidases"/>
    <property type="match status" value="1"/>
</dbReference>
<evidence type="ECO:0000256" key="1">
    <source>
        <dbReference type="ARBA" id="ARBA00004229"/>
    </source>
</evidence>
<dbReference type="PANTHER" id="PTHR10353:SF187">
    <property type="entry name" value="4-HYDROXY-7-METHOXY-3-OXO-3,4-DIHYDRO-2H-1,4-BENZOXAZIN-2-YL GLUCOSIDEBETA-D-GLUCOSIDASE"/>
    <property type="match status" value="1"/>
</dbReference>
<dbReference type="EC" id="3.2.1.182" evidence="3"/>
<reference evidence="16" key="3">
    <citation type="journal article" date="2017" name="Nature">
        <title>Genome sequence of the progenitor of the wheat D genome Aegilops tauschii.</title>
        <authorList>
            <person name="Luo M.C."/>
            <person name="Gu Y.Q."/>
            <person name="Puiu D."/>
            <person name="Wang H."/>
            <person name="Twardziok S.O."/>
            <person name="Deal K.R."/>
            <person name="Huo N."/>
            <person name="Zhu T."/>
            <person name="Wang L."/>
            <person name="Wang Y."/>
            <person name="McGuire P.E."/>
            <person name="Liu S."/>
            <person name="Long H."/>
            <person name="Ramasamy R.K."/>
            <person name="Rodriguez J.C."/>
            <person name="Van S.L."/>
            <person name="Yuan L."/>
            <person name="Wang Z."/>
            <person name="Xia Z."/>
            <person name="Xiao L."/>
            <person name="Anderson O.D."/>
            <person name="Ouyang S."/>
            <person name="Liang Y."/>
            <person name="Zimin A.V."/>
            <person name="Pertea G."/>
            <person name="Qi P."/>
            <person name="Bennetzen J.L."/>
            <person name="Dai X."/>
            <person name="Dawson M.W."/>
            <person name="Muller H.G."/>
            <person name="Kugler K."/>
            <person name="Rivarola-Duarte L."/>
            <person name="Spannagl M."/>
            <person name="Mayer K.F.X."/>
            <person name="Lu F.H."/>
            <person name="Bevan M.W."/>
            <person name="Leroy P."/>
            <person name="Li P."/>
            <person name="You F.M."/>
            <person name="Sun Q."/>
            <person name="Liu Z."/>
            <person name="Lyons E."/>
            <person name="Wicker T."/>
            <person name="Salzberg S.L."/>
            <person name="Devos K.M."/>
            <person name="Dvorak J."/>
        </authorList>
    </citation>
    <scope>NUCLEOTIDE SEQUENCE [LARGE SCALE GENOMIC DNA]</scope>
    <source>
        <strain evidence="16">cv. AL8/78</strain>
    </source>
</reference>
<comment type="subunit">
    <text evidence="13">Homo- and heterohexamers.</text>
</comment>
<evidence type="ECO:0000256" key="13">
    <source>
        <dbReference type="ARBA" id="ARBA00063542"/>
    </source>
</evidence>
<keyword evidence="8" id="KW-1015">Disulfide bond</keyword>
<dbReference type="Gramene" id="AET2Gv20267600.3">
    <property type="protein sequence ID" value="AET2Gv20267600.3"/>
    <property type="gene ID" value="AET2Gv20267600"/>
</dbReference>
<sequence>AQETTIPPERPRAPVGAHVIFSTSVVAPTPPRPSIKATSHQNRNQDCDRDNLASNRAARKVRCNALKTINQWEGSAQLVALSLLLYKARKAGLVSPSFLPPSCFLGARADMKSTAALLLVVLAAAARLLPLAQCDGPNPEIRNTGGLSRQGFPAGFVFGTAASAYQVEGMARQGGRGPSIWDAFAAIPGTIAGNGSADVTVDEYHRYKEDVGIMKDMGFDAYRFSISWSRIFPDGTGKVNQEGVDYYNRLIDYMLQQGITPYANLYHYDLPLALHQQYLGWLSPKIVGAFADYAEFCFKVFGDRVKNWFTFNEPRVVAALGYDNGLHAPGRCSKCPAGGDSRTEPYIVTHNIILSHAAAVQRYREKYQPHQKGRIGILLDFVWYEPHSDSNADQAAAQRARDFHIGWFLDPITNGRYPSSMLKIVSNRLPGFSADESRMVKGSIDYVGINQYTSYYMKDPGAWNQTPVSYQDDWHVGFVYERNGVPIGPRANSDWLYIVPWGMNKAVTYVKERYGNPTMILSENGMDQPGNVSIADGVHDTVRIRFYRDYITELKKAIDNGARVVGYFAWSLLDNFEWRLGYTARFGIVYVDFNTLKRYPKDSALWFKNMLSEKKRG</sequence>
<evidence type="ECO:0000256" key="8">
    <source>
        <dbReference type="ARBA" id="ARBA00023157"/>
    </source>
</evidence>
<reference evidence="17" key="2">
    <citation type="journal article" date="2017" name="Nat. Plants">
        <title>The Aegilops tauschii genome reveals multiple impacts of transposons.</title>
        <authorList>
            <person name="Zhao G."/>
            <person name="Zou C."/>
            <person name="Li K."/>
            <person name="Wang K."/>
            <person name="Li T."/>
            <person name="Gao L."/>
            <person name="Zhang X."/>
            <person name="Wang H."/>
            <person name="Yang Z."/>
            <person name="Liu X."/>
            <person name="Jiang W."/>
            <person name="Mao L."/>
            <person name="Kong X."/>
            <person name="Jiao Y."/>
            <person name="Jia J."/>
        </authorList>
    </citation>
    <scope>NUCLEOTIDE SEQUENCE [LARGE SCALE GENOMIC DNA]</scope>
    <source>
        <strain evidence="17">cv. AL8/78</strain>
    </source>
</reference>
<evidence type="ECO:0000256" key="6">
    <source>
        <dbReference type="ARBA" id="ARBA00022801"/>
    </source>
</evidence>
<dbReference type="PANTHER" id="PTHR10353">
    <property type="entry name" value="GLYCOSYL HYDROLASE"/>
    <property type="match status" value="1"/>
</dbReference>
<protein>
    <recommendedName>
        <fullName evidence="3">4-hydroxy-7-methoxy-3-oxo-3,4-dihydro-2H-1,4-benzoxazin-2-yl glucosidebeta-D-glucosidase</fullName>
        <ecNumber evidence="3">3.2.1.182</ecNumber>
    </recommendedName>
</protein>
<dbReference type="InterPro" id="IPR001360">
    <property type="entry name" value="Glyco_hydro_1"/>
</dbReference>
<reference evidence="16" key="5">
    <citation type="journal article" date="2021" name="G3 (Bethesda)">
        <title>Aegilops tauschii genome assembly Aet v5.0 features greater sequence contiguity and improved annotation.</title>
        <authorList>
            <person name="Wang L."/>
            <person name="Zhu T."/>
            <person name="Rodriguez J.C."/>
            <person name="Deal K.R."/>
            <person name="Dubcovsky J."/>
            <person name="McGuire P.E."/>
            <person name="Lux T."/>
            <person name="Spannagl M."/>
            <person name="Mayer K.F.X."/>
            <person name="Baldrich P."/>
            <person name="Meyers B.C."/>
            <person name="Huo N."/>
            <person name="Gu Y.Q."/>
            <person name="Zhou H."/>
            <person name="Devos K.M."/>
            <person name="Bennetzen J.L."/>
            <person name="Unver T."/>
            <person name="Budak H."/>
            <person name="Gulick P.J."/>
            <person name="Galiba G."/>
            <person name="Kalapos B."/>
            <person name="Nelson D.R."/>
            <person name="Li P."/>
            <person name="You F.M."/>
            <person name="Luo M.C."/>
            <person name="Dvorak J."/>
        </authorList>
    </citation>
    <scope>NUCLEOTIDE SEQUENCE [LARGE SCALE GENOMIC DNA]</scope>
    <source>
        <strain evidence="16">cv. AL8/78</strain>
    </source>
</reference>
<evidence type="ECO:0000256" key="14">
    <source>
        <dbReference type="RuleBase" id="RU003690"/>
    </source>
</evidence>
<dbReference type="GO" id="GO:0008422">
    <property type="term" value="F:beta-glucosidase activity"/>
    <property type="evidence" value="ECO:0007669"/>
    <property type="project" value="TreeGrafter"/>
</dbReference>
<comment type="similarity">
    <text evidence="2 14">Belongs to the glycosyl hydrolase 1 family.</text>
</comment>
<comment type="subcellular location">
    <subcellularLocation>
        <location evidence="1">Plastid</location>
        <location evidence="1">Chloroplast</location>
    </subcellularLocation>
</comment>
<dbReference type="Proteomes" id="UP000015105">
    <property type="component" value="Chromosome 2D"/>
</dbReference>
<evidence type="ECO:0000256" key="7">
    <source>
        <dbReference type="ARBA" id="ARBA00022946"/>
    </source>
</evidence>
<keyword evidence="9" id="KW-0326">Glycosidase</keyword>
<dbReference type="STRING" id="200361.A0A453AV58"/>
<name>A0A453AV58_AEGTS</name>
<dbReference type="EnsemblPlants" id="AET2Gv20267600.3">
    <property type="protein sequence ID" value="AET2Gv20267600.3"/>
    <property type="gene ID" value="AET2Gv20267600"/>
</dbReference>
<evidence type="ECO:0000256" key="11">
    <source>
        <dbReference type="ARBA" id="ARBA00049199"/>
    </source>
</evidence>